<accession>A0ABY5HE80</accession>
<evidence type="ECO:0000313" key="1">
    <source>
        <dbReference type="EMBL" id="UTW10585.1"/>
    </source>
</evidence>
<reference evidence="1" key="1">
    <citation type="submission" date="2021-04" db="EMBL/GenBank/DDBJ databases">
        <title>Oceanospirillales bacteria with DddD are important DMSP degraders in coastal seawater.</title>
        <authorList>
            <person name="Liu J."/>
        </authorList>
    </citation>
    <scope>NUCLEOTIDE SEQUENCE</scope>
    <source>
        <strain evidence="1">D13-1</strain>
    </source>
</reference>
<keyword evidence="2" id="KW-1185">Reference proteome</keyword>
<dbReference type="Pfam" id="PF06258">
    <property type="entry name" value="Mito_fiss_Elm1"/>
    <property type="match status" value="1"/>
</dbReference>
<gene>
    <name evidence="1" type="ORF">KDW95_14945</name>
</gene>
<evidence type="ECO:0000313" key="2">
    <source>
        <dbReference type="Proteomes" id="UP001058461"/>
    </source>
</evidence>
<dbReference type="EMBL" id="CP073347">
    <property type="protein sequence ID" value="UTW10585.1"/>
    <property type="molecule type" value="Genomic_DNA"/>
</dbReference>
<dbReference type="Proteomes" id="UP001058461">
    <property type="component" value="Chromosome"/>
</dbReference>
<protein>
    <submittedName>
        <fullName evidence="1">Mitochondrial fission ELM1 family protein</fullName>
    </submittedName>
</protein>
<sequence>MGKLSVLCLSDGRPGHFNQTRGVLLALEHRHEIDVNWVEVKLRWAFLRPLLKLLFNRLPWSCWPLIRRAYGLGSAFQKPDLIVSTGGNTLYLNIALARLLNSRNIFVGGLRGVSAACVGLNIVLDNPDNAPNTLDVLISPTAVEWLPLPAKTGAETWMMAIGGDSGSYRYAEPDWDRLVDFMGQAQRELGVRWVLTTSRRTGLVAENYLKQRVESSGLEVEAVWYCQAPKPVMQAFLTRSSRVFCTEDSFSMMTEAVSCGRPVIGLRPEQVSRDDFYRWALERLQGHHLVGCIRLAVLNMAALEVTAAGLEPLQCSVSVGLGEELEKYLVSTS</sequence>
<dbReference type="RefSeq" id="WP_255852631.1">
    <property type="nucleotide sequence ID" value="NZ_CP073347.1"/>
</dbReference>
<organism evidence="1 2">
    <name type="scientific">Marinobacterium rhizophilum</name>
    <dbReference type="NCBI Taxonomy" id="420402"/>
    <lineage>
        <taxon>Bacteria</taxon>
        <taxon>Pseudomonadati</taxon>
        <taxon>Pseudomonadota</taxon>
        <taxon>Gammaproteobacteria</taxon>
        <taxon>Oceanospirillales</taxon>
        <taxon>Oceanospirillaceae</taxon>
        <taxon>Marinobacterium</taxon>
    </lineage>
</organism>
<dbReference type="SUPFAM" id="SSF53756">
    <property type="entry name" value="UDP-Glycosyltransferase/glycogen phosphorylase"/>
    <property type="match status" value="1"/>
</dbReference>
<proteinExistence type="predicted"/>
<name>A0ABY5HE80_9GAMM</name>
<dbReference type="InterPro" id="IPR009367">
    <property type="entry name" value="Elm1-like"/>
</dbReference>